<dbReference type="Proteomes" id="UP000502345">
    <property type="component" value="Chromosome"/>
</dbReference>
<protein>
    <submittedName>
        <fullName evidence="1">Uncharacterized protein</fullName>
    </submittedName>
</protein>
<dbReference type="EMBL" id="CP124545">
    <property type="protein sequence ID" value="WGV51087.1"/>
    <property type="molecule type" value="Genomic_DNA"/>
</dbReference>
<dbReference type="RefSeq" id="WP_003944443.1">
    <property type="nucleotide sequence ID" value="NZ_AP018733.1"/>
</dbReference>
<dbReference type="Proteomes" id="UP001230933">
    <property type="component" value="Chromosome"/>
</dbReference>
<evidence type="ECO:0000313" key="1">
    <source>
        <dbReference type="EMBL" id="QIP38824.1"/>
    </source>
</evidence>
<evidence type="ECO:0000313" key="3">
    <source>
        <dbReference type="Proteomes" id="UP000502345"/>
    </source>
</evidence>
<dbReference type="GeneID" id="79382903"/>
<dbReference type="EMBL" id="CP050124">
    <property type="protein sequence ID" value="QIP38824.1"/>
    <property type="molecule type" value="Genomic_DNA"/>
</dbReference>
<evidence type="ECO:0000313" key="2">
    <source>
        <dbReference type="EMBL" id="WGV51087.1"/>
    </source>
</evidence>
<reference evidence="2" key="2">
    <citation type="submission" date="2023-08" db="EMBL/GenBank/DDBJ databases">
        <title>Isolation and Characterization of Rhodococcus erythropolis MGMM8.</title>
        <authorList>
            <person name="Diabankana R.G.C."/>
            <person name="Afordoanyi D.M."/>
            <person name="Validov S.Z."/>
        </authorList>
    </citation>
    <scope>NUCLEOTIDE SEQUENCE</scope>
    <source>
        <strain evidence="2">MGMM8</strain>
    </source>
</reference>
<accession>A0A1F2PQU7</accession>
<reference evidence="1 3" key="1">
    <citation type="submission" date="2020-03" db="EMBL/GenBank/DDBJ databases">
        <title>Screen low temperature-resistant strains for efficient degradation of petroleum hydrocarbons under the low temperature.</title>
        <authorList>
            <person name="Wang Y."/>
            <person name="Chen J."/>
        </authorList>
    </citation>
    <scope>NUCLEOTIDE SEQUENCE [LARGE SCALE GENOMIC DNA]</scope>
    <source>
        <strain evidence="1 3">KB1</strain>
    </source>
</reference>
<name>A0A1F2PQU7_RHOER</name>
<sequence>MGSLGNLLKANGMGWGILQLLPLVNMLKTLQGLDTASSNS</sequence>
<proteinExistence type="predicted"/>
<dbReference type="AlphaFoldDB" id="A0A1F2PQU7"/>
<organism evidence="1 3">
    <name type="scientific">Rhodococcus erythropolis</name>
    <name type="common">Arthrobacter picolinophilus</name>
    <dbReference type="NCBI Taxonomy" id="1833"/>
    <lineage>
        <taxon>Bacteria</taxon>
        <taxon>Bacillati</taxon>
        <taxon>Actinomycetota</taxon>
        <taxon>Actinomycetes</taxon>
        <taxon>Mycobacteriales</taxon>
        <taxon>Nocardiaceae</taxon>
        <taxon>Rhodococcus</taxon>
        <taxon>Rhodococcus erythropolis group</taxon>
    </lineage>
</organism>
<gene>
    <name evidence="1" type="ORF">G9444_1580</name>
    <name evidence="2" type="ORF">QIE55_07670</name>
</gene>